<evidence type="ECO:0000256" key="2">
    <source>
        <dbReference type="SAM" id="Phobius"/>
    </source>
</evidence>
<name>A0A8B6FQD3_MYTGA</name>
<evidence type="ECO:0008006" key="5">
    <source>
        <dbReference type="Google" id="ProtNLM"/>
    </source>
</evidence>
<evidence type="ECO:0000313" key="3">
    <source>
        <dbReference type="EMBL" id="VDI52744.1"/>
    </source>
</evidence>
<accession>A0A8B6FQD3</accession>
<evidence type="ECO:0000256" key="1">
    <source>
        <dbReference type="SAM" id="MobiDB-lite"/>
    </source>
</evidence>
<keyword evidence="2" id="KW-1133">Transmembrane helix</keyword>
<keyword evidence="2" id="KW-0472">Membrane</keyword>
<feature type="transmembrane region" description="Helical" evidence="2">
    <location>
        <begin position="70"/>
        <end position="91"/>
    </location>
</feature>
<dbReference type="OrthoDB" id="9975554at2759"/>
<keyword evidence="2" id="KW-0812">Transmembrane</keyword>
<proteinExistence type="predicted"/>
<feature type="compositionally biased region" description="Polar residues" evidence="1">
    <location>
        <begin position="120"/>
        <end position="135"/>
    </location>
</feature>
<feature type="region of interest" description="Disordered" evidence="1">
    <location>
        <begin position="120"/>
        <end position="148"/>
    </location>
</feature>
<sequence>MIKLLSRQRRVDTIESLSDVQVEQKKKETLRMRRCIITLSCIIAVTSCSVLPRTLYGLYININNNINNDIIRITNNLLLLNPLIDPFVYIFRIKELRRRLKCKCYSTDVVVMSTVVNTHDPTGSRTTIPTQQKNGTRPPPKSTDETEL</sequence>
<dbReference type="EMBL" id="UYJE01007212">
    <property type="protein sequence ID" value="VDI52744.1"/>
    <property type="molecule type" value="Genomic_DNA"/>
</dbReference>
<dbReference type="AlphaFoldDB" id="A0A8B6FQD3"/>
<organism evidence="3 4">
    <name type="scientific">Mytilus galloprovincialis</name>
    <name type="common">Mediterranean mussel</name>
    <dbReference type="NCBI Taxonomy" id="29158"/>
    <lineage>
        <taxon>Eukaryota</taxon>
        <taxon>Metazoa</taxon>
        <taxon>Spiralia</taxon>
        <taxon>Lophotrochozoa</taxon>
        <taxon>Mollusca</taxon>
        <taxon>Bivalvia</taxon>
        <taxon>Autobranchia</taxon>
        <taxon>Pteriomorphia</taxon>
        <taxon>Mytilida</taxon>
        <taxon>Mytiloidea</taxon>
        <taxon>Mytilidae</taxon>
        <taxon>Mytilinae</taxon>
        <taxon>Mytilus</taxon>
    </lineage>
</organism>
<dbReference type="Gene3D" id="1.20.1070.10">
    <property type="entry name" value="Rhodopsin 7-helix transmembrane proteins"/>
    <property type="match status" value="1"/>
</dbReference>
<dbReference type="SUPFAM" id="SSF81321">
    <property type="entry name" value="Family A G protein-coupled receptor-like"/>
    <property type="match status" value="1"/>
</dbReference>
<protein>
    <recommendedName>
        <fullName evidence="5">G-protein coupled receptors family 1 profile domain-containing protein</fullName>
    </recommendedName>
</protein>
<feature type="transmembrane region" description="Helical" evidence="2">
    <location>
        <begin position="35"/>
        <end position="58"/>
    </location>
</feature>
<reference evidence="3" key="1">
    <citation type="submission" date="2018-11" db="EMBL/GenBank/DDBJ databases">
        <authorList>
            <person name="Alioto T."/>
            <person name="Alioto T."/>
        </authorList>
    </citation>
    <scope>NUCLEOTIDE SEQUENCE</scope>
</reference>
<evidence type="ECO:0000313" key="4">
    <source>
        <dbReference type="Proteomes" id="UP000596742"/>
    </source>
</evidence>
<dbReference type="Proteomes" id="UP000596742">
    <property type="component" value="Unassembled WGS sequence"/>
</dbReference>
<gene>
    <name evidence="3" type="ORF">MGAL_10B059900</name>
</gene>
<comment type="caution">
    <text evidence="3">The sequence shown here is derived from an EMBL/GenBank/DDBJ whole genome shotgun (WGS) entry which is preliminary data.</text>
</comment>
<keyword evidence="4" id="KW-1185">Reference proteome</keyword>